<comment type="caution">
    <text evidence="2">The sequence shown here is derived from an EMBL/GenBank/DDBJ whole genome shotgun (WGS) entry which is preliminary data.</text>
</comment>
<evidence type="ECO:0000313" key="2">
    <source>
        <dbReference type="EMBL" id="KAG2562031.1"/>
    </source>
</evidence>
<feature type="region of interest" description="Disordered" evidence="1">
    <location>
        <begin position="1"/>
        <end position="24"/>
    </location>
</feature>
<gene>
    <name evidence="2" type="ORF">PVAP13_8KG344600</name>
</gene>
<reference evidence="2" key="1">
    <citation type="submission" date="2020-05" db="EMBL/GenBank/DDBJ databases">
        <title>WGS assembly of Panicum virgatum.</title>
        <authorList>
            <person name="Lovell J.T."/>
            <person name="Jenkins J."/>
            <person name="Shu S."/>
            <person name="Juenger T.E."/>
            <person name="Schmutz J."/>
        </authorList>
    </citation>
    <scope>NUCLEOTIDE SEQUENCE</scope>
    <source>
        <strain evidence="2">AP13</strain>
    </source>
</reference>
<organism evidence="2 3">
    <name type="scientific">Panicum virgatum</name>
    <name type="common">Blackwell switchgrass</name>
    <dbReference type="NCBI Taxonomy" id="38727"/>
    <lineage>
        <taxon>Eukaryota</taxon>
        <taxon>Viridiplantae</taxon>
        <taxon>Streptophyta</taxon>
        <taxon>Embryophyta</taxon>
        <taxon>Tracheophyta</taxon>
        <taxon>Spermatophyta</taxon>
        <taxon>Magnoliopsida</taxon>
        <taxon>Liliopsida</taxon>
        <taxon>Poales</taxon>
        <taxon>Poaceae</taxon>
        <taxon>PACMAD clade</taxon>
        <taxon>Panicoideae</taxon>
        <taxon>Panicodae</taxon>
        <taxon>Paniceae</taxon>
        <taxon>Panicinae</taxon>
        <taxon>Panicum</taxon>
        <taxon>Panicum sect. Hiantes</taxon>
    </lineage>
</organism>
<proteinExistence type="predicted"/>
<dbReference type="AlphaFoldDB" id="A0A8T0PIN8"/>
<feature type="region of interest" description="Disordered" evidence="1">
    <location>
        <begin position="86"/>
        <end position="113"/>
    </location>
</feature>
<sequence length="166" mass="18101">MPRLQIDLNQNPPESALENPIDWDDIGEWDGPANELDYDMVWNDGNQGDQDRDGLTEEVQVPAADVQGPDGEQDAAAADGVQVEGFSNAPTAMNDGGTEGLQVDATNGQQGVPTHDDLKIAIYLELLVKTDPPTLRRGVSKGVARKFDVPLRELCSTFRKKDKEVE</sequence>
<evidence type="ECO:0000313" key="3">
    <source>
        <dbReference type="Proteomes" id="UP000823388"/>
    </source>
</evidence>
<accession>A0A8T0PIN8</accession>
<dbReference type="EMBL" id="CM029051">
    <property type="protein sequence ID" value="KAG2562031.1"/>
    <property type="molecule type" value="Genomic_DNA"/>
</dbReference>
<keyword evidence="3" id="KW-1185">Reference proteome</keyword>
<dbReference type="Proteomes" id="UP000823388">
    <property type="component" value="Chromosome 8K"/>
</dbReference>
<protein>
    <submittedName>
        <fullName evidence="2">Uncharacterized protein</fullName>
    </submittedName>
</protein>
<name>A0A8T0PIN8_PANVG</name>
<evidence type="ECO:0000256" key="1">
    <source>
        <dbReference type="SAM" id="MobiDB-lite"/>
    </source>
</evidence>